<dbReference type="GO" id="GO:0005737">
    <property type="term" value="C:cytoplasm"/>
    <property type="evidence" value="ECO:0007669"/>
    <property type="project" value="TreeGrafter"/>
</dbReference>
<dbReference type="GO" id="GO:0019369">
    <property type="term" value="P:arachidonate metabolic process"/>
    <property type="evidence" value="ECO:0007669"/>
    <property type="project" value="TreeGrafter"/>
</dbReference>
<name>A0A915KA09_ROMCU</name>
<dbReference type="GO" id="GO:0005886">
    <property type="term" value="C:plasma membrane"/>
    <property type="evidence" value="ECO:0007669"/>
    <property type="project" value="TreeGrafter"/>
</dbReference>
<dbReference type="WBParaSite" id="nRc.2.0.1.t35603-RA">
    <property type="protein sequence ID" value="nRc.2.0.1.t35603-RA"/>
    <property type="gene ID" value="nRc.2.0.1.g35603"/>
</dbReference>
<dbReference type="InterPro" id="IPR052214">
    <property type="entry name" value="DAG_Lipase-Related"/>
</dbReference>
<keyword evidence="2" id="KW-0442">Lipid degradation</keyword>
<dbReference type="PANTHER" id="PTHR45792">
    <property type="entry name" value="DIACYLGLYCEROL LIPASE HOMOLOG-RELATED"/>
    <property type="match status" value="1"/>
</dbReference>
<dbReference type="GO" id="GO:0004806">
    <property type="term" value="F:triacylglycerol lipase activity"/>
    <property type="evidence" value="ECO:0007669"/>
    <property type="project" value="TreeGrafter"/>
</dbReference>
<evidence type="ECO:0000256" key="1">
    <source>
        <dbReference type="ARBA" id="ARBA00022801"/>
    </source>
</evidence>
<evidence type="ECO:0000313" key="5">
    <source>
        <dbReference type="WBParaSite" id="nRc.2.0.1.t35603-RA"/>
    </source>
</evidence>
<dbReference type="AlphaFoldDB" id="A0A915KA09"/>
<accession>A0A915KA09</accession>
<keyword evidence="3" id="KW-0443">Lipid metabolism</keyword>
<protein>
    <submittedName>
        <fullName evidence="5">Uncharacterized protein</fullName>
    </submittedName>
</protein>
<dbReference type="PANTHER" id="PTHR45792:SF2">
    <property type="entry name" value="DIACYLGLYCEROL LIPASE-BETA"/>
    <property type="match status" value="1"/>
</dbReference>
<evidence type="ECO:0000313" key="4">
    <source>
        <dbReference type="Proteomes" id="UP000887565"/>
    </source>
</evidence>
<keyword evidence="1" id="KW-0378">Hydrolase</keyword>
<organism evidence="4 5">
    <name type="scientific">Romanomermis culicivorax</name>
    <name type="common">Nematode worm</name>
    <dbReference type="NCBI Taxonomy" id="13658"/>
    <lineage>
        <taxon>Eukaryota</taxon>
        <taxon>Metazoa</taxon>
        <taxon>Ecdysozoa</taxon>
        <taxon>Nematoda</taxon>
        <taxon>Enoplea</taxon>
        <taxon>Dorylaimia</taxon>
        <taxon>Mermithida</taxon>
        <taxon>Mermithoidea</taxon>
        <taxon>Mermithidae</taxon>
        <taxon>Romanomermis</taxon>
    </lineage>
</organism>
<evidence type="ECO:0000256" key="3">
    <source>
        <dbReference type="ARBA" id="ARBA00023098"/>
    </source>
</evidence>
<dbReference type="GO" id="GO:0022008">
    <property type="term" value="P:neurogenesis"/>
    <property type="evidence" value="ECO:0007669"/>
    <property type="project" value="TreeGrafter"/>
</dbReference>
<keyword evidence="4" id="KW-1185">Reference proteome</keyword>
<dbReference type="GO" id="GO:0046340">
    <property type="term" value="P:diacylglycerol catabolic process"/>
    <property type="evidence" value="ECO:0007669"/>
    <property type="project" value="TreeGrafter"/>
</dbReference>
<proteinExistence type="predicted"/>
<dbReference type="Proteomes" id="UP000887565">
    <property type="component" value="Unplaced"/>
</dbReference>
<reference evidence="5" key="1">
    <citation type="submission" date="2022-11" db="UniProtKB">
        <authorList>
            <consortium name="WormBaseParasite"/>
        </authorList>
    </citation>
    <scope>IDENTIFICATION</scope>
</reference>
<sequence>MLTLRQNVMDVLQNCDRPKYEIMLKGCYKLLCGGGIARQADSVGASRFENTLVQLEDSSPLLSPRRKKIRSYTDETSCGRVQLFCPGRIMHLQMNNPYLNETFPVYNARWVHQTYFSDVRISNSMIMDHMPWVLSNVLKSYIKQQTPDNQML</sequence>
<evidence type="ECO:0000256" key="2">
    <source>
        <dbReference type="ARBA" id="ARBA00022963"/>
    </source>
</evidence>